<organism evidence="2 3">
    <name type="scientific">Mortierella polycephala</name>
    <dbReference type="NCBI Taxonomy" id="41804"/>
    <lineage>
        <taxon>Eukaryota</taxon>
        <taxon>Fungi</taxon>
        <taxon>Fungi incertae sedis</taxon>
        <taxon>Mucoromycota</taxon>
        <taxon>Mortierellomycotina</taxon>
        <taxon>Mortierellomycetes</taxon>
        <taxon>Mortierellales</taxon>
        <taxon>Mortierellaceae</taxon>
        <taxon>Mortierella</taxon>
    </lineage>
</organism>
<evidence type="ECO:0000313" key="3">
    <source>
        <dbReference type="Proteomes" id="UP000726737"/>
    </source>
</evidence>
<evidence type="ECO:0000313" key="2">
    <source>
        <dbReference type="EMBL" id="KAG0247707.1"/>
    </source>
</evidence>
<sequence length="458" mass="49366">MSSSSPPRSNTPTCSDPLAGRHVIYRGLTKSSMEYTSLAHSSKQPEAAHTLKGEILISGRHHPGYIQYCITLDQDWMTRRVLLTALFDGGQEKRLILEVDQDQRWYKVTEHRLARSRSFFRSGIDSPARSSTTNASTGSSALNRSNSMADDSASSSRTSSESTSSSNGMQDADTCFSDGVSCCSASSFSSSSSDLERSIPFEKINLTWTPPAKGSKRGSKRFSAINPLKDVLVTPTSMSVSQSAPQNTLCAIASCTTTTAETCMFPSIPPTIPSASTSATESSSTPAQSATEATFPTQSMPQRTALRSPVVGFTTRTLSKRSSTTSFAGPKTYEHLPLLDGCIHLDLGRDISPSTLLLPLRRATLGIDPDDMDSHLATLISCPSAITSELTAVVSFPDLELSPLCTHVAYIGQGNRPGLNLVEHWTDEDEDEVSTIVEVDMDGLVVQYGDSYTRIPTF</sequence>
<protein>
    <submittedName>
        <fullName evidence="2">Uncharacterized protein</fullName>
    </submittedName>
</protein>
<gene>
    <name evidence="2" type="ORF">BG011_001050</name>
</gene>
<comment type="caution">
    <text evidence="2">The sequence shown here is derived from an EMBL/GenBank/DDBJ whole genome shotgun (WGS) entry which is preliminary data.</text>
</comment>
<dbReference type="InterPro" id="IPR009467">
    <property type="entry name" value="Glycolipid-bd_prot_put"/>
</dbReference>
<reference evidence="2" key="1">
    <citation type="journal article" date="2020" name="Fungal Divers.">
        <title>Resolving the Mortierellaceae phylogeny through synthesis of multi-gene phylogenetics and phylogenomics.</title>
        <authorList>
            <person name="Vandepol N."/>
            <person name="Liber J."/>
            <person name="Desiro A."/>
            <person name="Na H."/>
            <person name="Kennedy M."/>
            <person name="Barry K."/>
            <person name="Grigoriev I.V."/>
            <person name="Miller A.N."/>
            <person name="O'Donnell K."/>
            <person name="Stajich J.E."/>
            <person name="Bonito G."/>
        </authorList>
    </citation>
    <scope>NUCLEOTIDE SEQUENCE</scope>
    <source>
        <strain evidence="2">KOD948</strain>
    </source>
</reference>
<dbReference type="OrthoDB" id="2429193at2759"/>
<dbReference type="AlphaFoldDB" id="A0A9P6TVH1"/>
<dbReference type="Proteomes" id="UP000726737">
    <property type="component" value="Unassembled WGS sequence"/>
</dbReference>
<accession>A0A9P6TVH1</accession>
<name>A0A9P6TVH1_9FUNG</name>
<evidence type="ECO:0000256" key="1">
    <source>
        <dbReference type="SAM" id="MobiDB-lite"/>
    </source>
</evidence>
<keyword evidence="3" id="KW-1185">Reference proteome</keyword>
<dbReference type="SUPFAM" id="SSF159275">
    <property type="entry name" value="PA1994-like"/>
    <property type="match status" value="2"/>
</dbReference>
<dbReference type="Pfam" id="PF06475">
    <property type="entry name" value="Glycolipid_bind"/>
    <property type="match status" value="1"/>
</dbReference>
<feature type="region of interest" description="Disordered" evidence="1">
    <location>
        <begin position="272"/>
        <end position="297"/>
    </location>
</feature>
<proteinExistence type="predicted"/>
<feature type="region of interest" description="Disordered" evidence="1">
    <location>
        <begin position="124"/>
        <end position="170"/>
    </location>
</feature>
<feature type="compositionally biased region" description="Low complexity" evidence="1">
    <location>
        <begin position="273"/>
        <end position="294"/>
    </location>
</feature>
<feature type="compositionally biased region" description="Low complexity" evidence="1">
    <location>
        <begin position="128"/>
        <end position="166"/>
    </location>
</feature>
<dbReference type="EMBL" id="JAAAJA010001251">
    <property type="protein sequence ID" value="KAG0247707.1"/>
    <property type="molecule type" value="Genomic_DNA"/>
</dbReference>